<protein>
    <recommendedName>
        <fullName evidence="8">PGG domain-containing protein</fullName>
    </recommendedName>
</protein>
<dbReference type="PANTHER" id="PTHR24186:SF50">
    <property type="entry name" value="ANKYRIN REPEAT-CONTAINING PROTEIN ITN1-LIKE ISOFORM X1"/>
    <property type="match status" value="1"/>
</dbReference>
<comment type="subcellular location">
    <subcellularLocation>
        <location evidence="1">Membrane</location>
        <topology evidence="1">Multi-pass membrane protein</topology>
    </subcellularLocation>
</comment>
<evidence type="ECO:0000256" key="3">
    <source>
        <dbReference type="ARBA" id="ARBA00022737"/>
    </source>
</evidence>
<evidence type="ECO:0000256" key="4">
    <source>
        <dbReference type="ARBA" id="ARBA00022989"/>
    </source>
</evidence>
<dbReference type="InterPro" id="IPR026961">
    <property type="entry name" value="PGG_dom"/>
</dbReference>
<reference evidence="9" key="1">
    <citation type="journal article" date="2016" name="Nat. Genet.">
        <title>A high-quality carrot genome assembly provides new insights into carotenoid accumulation and asterid genome evolution.</title>
        <authorList>
            <person name="Iorizzo M."/>
            <person name="Ellison S."/>
            <person name="Senalik D."/>
            <person name="Zeng P."/>
            <person name="Satapoomin P."/>
            <person name="Huang J."/>
            <person name="Bowman M."/>
            <person name="Iovene M."/>
            <person name="Sanseverino W."/>
            <person name="Cavagnaro P."/>
            <person name="Yildiz M."/>
            <person name="Macko-Podgorni A."/>
            <person name="Moranska E."/>
            <person name="Grzebelus E."/>
            <person name="Grzebelus D."/>
            <person name="Ashrafi H."/>
            <person name="Zheng Z."/>
            <person name="Cheng S."/>
            <person name="Spooner D."/>
            <person name="Van Deynze A."/>
            <person name="Simon P."/>
        </authorList>
    </citation>
    <scope>NUCLEOTIDE SEQUENCE</scope>
    <source>
        <tissue evidence="9">Leaf</tissue>
    </source>
</reference>
<feature type="domain" description="PGG" evidence="8">
    <location>
        <begin position="13"/>
        <end position="125"/>
    </location>
</feature>
<dbReference type="Gene3D" id="1.20.1070.10">
    <property type="entry name" value="Rhodopsin 7-helix transmembrane proteins"/>
    <property type="match status" value="1"/>
</dbReference>
<feature type="transmembrane region" description="Helical" evidence="7">
    <location>
        <begin position="106"/>
        <end position="126"/>
    </location>
</feature>
<feature type="transmembrane region" description="Helical" evidence="7">
    <location>
        <begin position="21"/>
        <end position="42"/>
    </location>
</feature>
<keyword evidence="4 7" id="KW-1133">Transmembrane helix</keyword>
<reference evidence="9" key="2">
    <citation type="submission" date="2022-03" db="EMBL/GenBank/DDBJ databases">
        <title>Draft title - Genomic analysis of global carrot germplasm unveils the trajectory of domestication and the origin of high carotenoid orange carrot.</title>
        <authorList>
            <person name="Iorizzo M."/>
            <person name="Ellison S."/>
            <person name="Senalik D."/>
            <person name="Macko-Podgorni A."/>
            <person name="Grzebelus D."/>
            <person name="Bostan H."/>
            <person name="Rolling W."/>
            <person name="Curaba J."/>
            <person name="Simon P."/>
        </authorList>
    </citation>
    <scope>NUCLEOTIDE SEQUENCE</scope>
    <source>
        <tissue evidence="9">Leaf</tissue>
    </source>
</reference>
<dbReference type="AlphaFoldDB" id="A0AAF0WD35"/>
<keyword evidence="3" id="KW-0677">Repeat</keyword>
<proteinExistence type="predicted"/>
<dbReference type="GO" id="GO:0005886">
    <property type="term" value="C:plasma membrane"/>
    <property type="evidence" value="ECO:0007669"/>
    <property type="project" value="TreeGrafter"/>
</dbReference>
<evidence type="ECO:0000313" key="10">
    <source>
        <dbReference type="Proteomes" id="UP000077755"/>
    </source>
</evidence>
<evidence type="ECO:0000256" key="6">
    <source>
        <dbReference type="ARBA" id="ARBA00023136"/>
    </source>
</evidence>
<keyword evidence="5" id="KW-0040">ANK repeat</keyword>
<evidence type="ECO:0000313" key="9">
    <source>
        <dbReference type="EMBL" id="WOG86606.1"/>
    </source>
</evidence>
<keyword evidence="10" id="KW-1185">Reference proteome</keyword>
<organism evidence="9 10">
    <name type="scientific">Daucus carota subsp. sativus</name>
    <name type="common">Carrot</name>
    <dbReference type="NCBI Taxonomy" id="79200"/>
    <lineage>
        <taxon>Eukaryota</taxon>
        <taxon>Viridiplantae</taxon>
        <taxon>Streptophyta</taxon>
        <taxon>Embryophyta</taxon>
        <taxon>Tracheophyta</taxon>
        <taxon>Spermatophyta</taxon>
        <taxon>Magnoliopsida</taxon>
        <taxon>eudicotyledons</taxon>
        <taxon>Gunneridae</taxon>
        <taxon>Pentapetalae</taxon>
        <taxon>asterids</taxon>
        <taxon>campanulids</taxon>
        <taxon>Apiales</taxon>
        <taxon>Apiaceae</taxon>
        <taxon>Apioideae</taxon>
        <taxon>Scandiceae</taxon>
        <taxon>Daucinae</taxon>
        <taxon>Daucus</taxon>
        <taxon>Daucus sect. Daucus</taxon>
    </lineage>
</organism>
<evidence type="ECO:0000256" key="5">
    <source>
        <dbReference type="ARBA" id="ARBA00023043"/>
    </source>
</evidence>
<sequence>MDEKHRRRKKELERYKERTNTQIIVTALITTVTFTVGFTMPGGLRQSGEIDEGLVVLRKKTVFNAFMISDALAFLLSTCSLFLYFLQSMYEDAREVSKLNAASVGLNIVSIVAMMLTFITGTYVVLSHSLALAITVCLIGSFFFLFVIVLLIKMVYDRQVKRNED</sequence>
<gene>
    <name evidence="9" type="ORF">DCAR_0205823</name>
</gene>
<dbReference type="EMBL" id="CP093344">
    <property type="protein sequence ID" value="WOG86606.1"/>
    <property type="molecule type" value="Genomic_DNA"/>
</dbReference>
<feature type="transmembrane region" description="Helical" evidence="7">
    <location>
        <begin position="62"/>
        <end position="86"/>
    </location>
</feature>
<evidence type="ECO:0000256" key="1">
    <source>
        <dbReference type="ARBA" id="ARBA00004141"/>
    </source>
</evidence>
<keyword evidence="6 7" id="KW-0472">Membrane</keyword>
<evidence type="ECO:0000259" key="8">
    <source>
        <dbReference type="Pfam" id="PF13962"/>
    </source>
</evidence>
<dbReference type="PANTHER" id="PTHR24186">
    <property type="entry name" value="PROTEIN PHOSPHATASE 1 REGULATORY SUBUNIT"/>
    <property type="match status" value="1"/>
</dbReference>
<feature type="transmembrane region" description="Helical" evidence="7">
    <location>
        <begin position="132"/>
        <end position="152"/>
    </location>
</feature>
<name>A0AAF0WD35_DAUCS</name>
<accession>A0AAF0WD35</accession>
<dbReference type="Proteomes" id="UP000077755">
    <property type="component" value="Chromosome 2"/>
</dbReference>
<dbReference type="Pfam" id="PF13962">
    <property type="entry name" value="PGG"/>
    <property type="match status" value="1"/>
</dbReference>
<evidence type="ECO:0000256" key="2">
    <source>
        <dbReference type="ARBA" id="ARBA00022692"/>
    </source>
</evidence>
<evidence type="ECO:0000256" key="7">
    <source>
        <dbReference type="SAM" id="Phobius"/>
    </source>
</evidence>
<keyword evidence="2 7" id="KW-0812">Transmembrane</keyword>